<keyword evidence="4" id="KW-1185">Reference proteome</keyword>
<evidence type="ECO:0000256" key="1">
    <source>
        <dbReference type="SAM" id="Phobius"/>
    </source>
</evidence>
<name>A0A072UWB5_MEDTR</name>
<protein>
    <submittedName>
        <fullName evidence="2">Transmembrane protein, putative</fullName>
    </submittedName>
</protein>
<organism evidence="2 4">
    <name type="scientific">Medicago truncatula</name>
    <name type="common">Barrel medic</name>
    <name type="synonym">Medicago tribuloides</name>
    <dbReference type="NCBI Taxonomy" id="3880"/>
    <lineage>
        <taxon>Eukaryota</taxon>
        <taxon>Viridiplantae</taxon>
        <taxon>Streptophyta</taxon>
        <taxon>Embryophyta</taxon>
        <taxon>Tracheophyta</taxon>
        <taxon>Spermatophyta</taxon>
        <taxon>Magnoliopsida</taxon>
        <taxon>eudicotyledons</taxon>
        <taxon>Gunneridae</taxon>
        <taxon>Pentapetalae</taxon>
        <taxon>rosids</taxon>
        <taxon>fabids</taxon>
        <taxon>Fabales</taxon>
        <taxon>Fabaceae</taxon>
        <taxon>Papilionoideae</taxon>
        <taxon>50 kb inversion clade</taxon>
        <taxon>NPAAA clade</taxon>
        <taxon>Hologalegina</taxon>
        <taxon>IRL clade</taxon>
        <taxon>Trifolieae</taxon>
        <taxon>Medicago</taxon>
    </lineage>
</organism>
<proteinExistence type="predicted"/>
<feature type="transmembrane region" description="Helical" evidence="1">
    <location>
        <begin position="31"/>
        <end position="51"/>
    </location>
</feature>
<dbReference type="Proteomes" id="UP000002051">
    <property type="component" value="Chromosome 3"/>
</dbReference>
<feature type="transmembrane region" description="Helical" evidence="1">
    <location>
        <begin position="57"/>
        <end position="76"/>
    </location>
</feature>
<dbReference type="EnsemblPlants" id="KEH34134">
    <property type="protein sequence ID" value="KEH34134"/>
    <property type="gene ID" value="MTR_3g061900"/>
</dbReference>
<keyword evidence="1" id="KW-1133">Transmembrane helix</keyword>
<reference evidence="3" key="3">
    <citation type="submission" date="2015-04" db="UniProtKB">
        <authorList>
            <consortium name="EnsemblPlants"/>
        </authorList>
    </citation>
    <scope>IDENTIFICATION</scope>
    <source>
        <strain evidence="3">cv. Jemalong A17</strain>
    </source>
</reference>
<keyword evidence="1 2" id="KW-0812">Transmembrane</keyword>
<reference evidence="2 4" key="1">
    <citation type="journal article" date="2011" name="Nature">
        <title>The Medicago genome provides insight into the evolution of rhizobial symbioses.</title>
        <authorList>
            <person name="Young N.D."/>
            <person name="Debelle F."/>
            <person name="Oldroyd G.E."/>
            <person name="Geurts R."/>
            <person name="Cannon S.B."/>
            <person name="Udvardi M.K."/>
            <person name="Benedito V.A."/>
            <person name="Mayer K.F."/>
            <person name="Gouzy J."/>
            <person name="Schoof H."/>
            <person name="Van de Peer Y."/>
            <person name="Proost S."/>
            <person name="Cook D.R."/>
            <person name="Meyers B.C."/>
            <person name="Spannagl M."/>
            <person name="Cheung F."/>
            <person name="De Mita S."/>
            <person name="Krishnakumar V."/>
            <person name="Gundlach H."/>
            <person name="Zhou S."/>
            <person name="Mudge J."/>
            <person name="Bharti A.K."/>
            <person name="Murray J.D."/>
            <person name="Naoumkina M.A."/>
            <person name="Rosen B."/>
            <person name="Silverstein K.A."/>
            <person name="Tang H."/>
            <person name="Rombauts S."/>
            <person name="Zhao P.X."/>
            <person name="Zhou P."/>
            <person name="Barbe V."/>
            <person name="Bardou P."/>
            <person name="Bechner M."/>
            <person name="Bellec A."/>
            <person name="Berger A."/>
            <person name="Berges H."/>
            <person name="Bidwell S."/>
            <person name="Bisseling T."/>
            <person name="Choisne N."/>
            <person name="Couloux A."/>
            <person name="Denny R."/>
            <person name="Deshpande S."/>
            <person name="Dai X."/>
            <person name="Doyle J.J."/>
            <person name="Dudez A.M."/>
            <person name="Farmer A.D."/>
            <person name="Fouteau S."/>
            <person name="Franken C."/>
            <person name="Gibelin C."/>
            <person name="Gish J."/>
            <person name="Goldstein S."/>
            <person name="Gonzalez A.J."/>
            <person name="Green P.J."/>
            <person name="Hallab A."/>
            <person name="Hartog M."/>
            <person name="Hua A."/>
            <person name="Humphray S.J."/>
            <person name="Jeong D.H."/>
            <person name="Jing Y."/>
            <person name="Jocker A."/>
            <person name="Kenton S.M."/>
            <person name="Kim D.J."/>
            <person name="Klee K."/>
            <person name="Lai H."/>
            <person name="Lang C."/>
            <person name="Lin S."/>
            <person name="Macmil S.L."/>
            <person name="Magdelenat G."/>
            <person name="Matthews L."/>
            <person name="McCorrison J."/>
            <person name="Monaghan E.L."/>
            <person name="Mun J.H."/>
            <person name="Najar F.Z."/>
            <person name="Nicholson C."/>
            <person name="Noirot C."/>
            <person name="O'Bleness M."/>
            <person name="Paule C.R."/>
            <person name="Poulain J."/>
            <person name="Prion F."/>
            <person name="Qin B."/>
            <person name="Qu C."/>
            <person name="Retzel E.F."/>
            <person name="Riddle C."/>
            <person name="Sallet E."/>
            <person name="Samain S."/>
            <person name="Samson N."/>
            <person name="Sanders I."/>
            <person name="Saurat O."/>
            <person name="Scarpelli C."/>
            <person name="Schiex T."/>
            <person name="Segurens B."/>
            <person name="Severin A.J."/>
            <person name="Sherrier D.J."/>
            <person name="Shi R."/>
            <person name="Sims S."/>
            <person name="Singer S.R."/>
            <person name="Sinharoy S."/>
            <person name="Sterck L."/>
            <person name="Viollet A."/>
            <person name="Wang B.B."/>
            <person name="Wang K."/>
            <person name="Wang M."/>
            <person name="Wang X."/>
            <person name="Warfsmann J."/>
            <person name="Weissenbach J."/>
            <person name="White D.D."/>
            <person name="White J.D."/>
            <person name="Wiley G.B."/>
            <person name="Wincker P."/>
            <person name="Xing Y."/>
            <person name="Yang L."/>
            <person name="Yao Z."/>
            <person name="Ying F."/>
            <person name="Zhai J."/>
            <person name="Zhou L."/>
            <person name="Zuber A."/>
            <person name="Denarie J."/>
            <person name="Dixon R.A."/>
            <person name="May G.D."/>
            <person name="Schwartz D.C."/>
            <person name="Rogers J."/>
            <person name="Quetier F."/>
            <person name="Town C.D."/>
            <person name="Roe B.A."/>
        </authorList>
    </citation>
    <scope>NUCLEOTIDE SEQUENCE [LARGE SCALE GENOMIC DNA]</scope>
    <source>
        <strain evidence="2">A17</strain>
        <strain evidence="3 4">cv. Jemalong A17</strain>
    </source>
</reference>
<evidence type="ECO:0000313" key="4">
    <source>
        <dbReference type="Proteomes" id="UP000002051"/>
    </source>
</evidence>
<sequence>MSMPKAYTLLMTLELGSIGIKYQADLTLPSTMIIFHFSGIVACETLLWILLPEFWNWYIINIFLLMVTTFCFFNYIHSIVKLFLPTNSRAVPIAQPPNPESQQEAQNSANIKQYYATCFSRIAGMVLFGGLLAPNIQIGWLG</sequence>
<gene>
    <name evidence="2" type="ordered locus">MTR_3g061900</name>
</gene>
<dbReference type="EMBL" id="CM001219">
    <property type="protein sequence ID" value="KEH34134.1"/>
    <property type="molecule type" value="Genomic_DNA"/>
</dbReference>
<reference evidence="2 4" key="2">
    <citation type="journal article" date="2014" name="BMC Genomics">
        <title>An improved genome release (version Mt4.0) for the model legume Medicago truncatula.</title>
        <authorList>
            <person name="Tang H."/>
            <person name="Krishnakumar V."/>
            <person name="Bidwell S."/>
            <person name="Rosen B."/>
            <person name="Chan A."/>
            <person name="Zhou S."/>
            <person name="Gentzbittel L."/>
            <person name="Childs K.L."/>
            <person name="Yandell M."/>
            <person name="Gundlach H."/>
            <person name="Mayer K.F."/>
            <person name="Schwartz D.C."/>
            <person name="Town C.D."/>
        </authorList>
    </citation>
    <scope>GENOME REANNOTATION</scope>
    <source>
        <strain evidence="2">A17</strain>
        <strain evidence="3 4">cv. Jemalong A17</strain>
    </source>
</reference>
<accession>A0A072UWB5</accession>
<keyword evidence="1" id="KW-0472">Membrane</keyword>
<evidence type="ECO:0000313" key="3">
    <source>
        <dbReference type="EnsemblPlants" id="KEH34134"/>
    </source>
</evidence>
<evidence type="ECO:0000313" key="2">
    <source>
        <dbReference type="EMBL" id="KEH34134.1"/>
    </source>
</evidence>
<dbReference type="AlphaFoldDB" id="A0A072UWB5"/>